<dbReference type="AlphaFoldDB" id="A0A9N7U959"/>
<feature type="region of interest" description="Disordered" evidence="1">
    <location>
        <begin position="1"/>
        <end position="83"/>
    </location>
</feature>
<organism evidence="2 3">
    <name type="scientific">Pleuronectes platessa</name>
    <name type="common">European plaice</name>
    <dbReference type="NCBI Taxonomy" id="8262"/>
    <lineage>
        <taxon>Eukaryota</taxon>
        <taxon>Metazoa</taxon>
        <taxon>Chordata</taxon>
        <taxon>Craniata</taxon>
        <taxon>Vertebrata</taxon>
        <taxon>Euteleostomi</taxon>
        <taxon>Actinopterygii</taxon>
        <taxon>Neopterygii</taxon>
        <taxon>Teleostei</taxon>
        <taxon>Neoteleostei</taxon>
        <taxon>Acanthomorphata</taxon>
        <taxon>Carangaria</taxon>
        <taxon>Pleuronectiformes</taxon>
        <taxon>Pleuronectoidei</taxon>
        <taxon>Pleuronectidae</taxon>
        <taxon>Pleuronectes</taxon>
    </lineage>
</organism>
<feature type="compositionally biased region" description="Polar residues" evidence="1">
    <location>
        <begin position="24"/>
        <end position="40"/>
    </location>
</feature>
<evidence type="ECO:0000313" key="2">
    <source>
        <dbReference type="EMBL" id="CAB1426670.1"/>
    </source>
</evidence>
<gene>
    <name evidence="2" type="ORF">PLEPLA_LOCUS14608</name>
</gene>
<name>A0A9N7U959_PLEPL</name>
<comment type="caution">
    <text evidence="2">The sequence shown here is derived from an EMBL/GenBank/DDBJ whole genome shotgun (WGS) entry which is preliminary data.</text>
</comment>
<dbReference type="EMBL" id="CADEAL010000902">
    <property type="protein sequence ID" value="CAB1426670.1"/>
    <property type="molecule type" value="Genomic_DNA"/>
</dbReference>
<accession>A0A9N7U959</accession>
<keyword evidence="3" id="KW-1185">Reference proteome</keyword>
<proteinExistence type="predicted"/>
<evidence type="ECO:0000256" key="1">
    <source>
        <dbReference type="SAM" id="MobiDB-lite"/>
    </source>
</evidence>
<reference evidence="2" key="1">
    <citation type="submission" date="2020-03" db="EMBL/GenBank/DDBJ databases">
        <authorList>
            <person name="Weist P."/>
        </authorList>
    </citation>
    <scope>NUCLEOTIDE SEQUENCE</scope>
</reference>
<sequence length="157" mass="16867">MFHSTISSSPSTPIGVADPRTGTKEQPITPTTITGRSPNMMSGKPKANSAIKTASETSPPTRPGTPPPGCAVRGLSTPPQTARQQPHLHLTYHHTPPLQRPHWTLSHLLPTQPIITYLHHKGLLPPQLTHCTTNKKAPGLVFQKQQTSPGAGGFKHL</sequence>
<dbReference type="Proteomes" id="UP001153269">
    <property type="component" value="Unassembled WGS sequence"/>
</dbReference>
<evidence type="ECO:0000313" key="3">
    <source>
        <dbReference type="Proteomes" id="UP001153269"/>
    </source>
</evidence>
<feature type="compositionally biased region" description="Pro residues" evidence="1">
    <location>
        <begin position="60"/>
        <end position="69"/>
    </location>
</feature>
<feature type="compositionally biased region" description="Low complexity" evidence="1">
    <location>
        <begin position="1"/>
        <end position="14"/>
    </location>
</feature>
<protein>
    <submittedName>
        <fullName evidence="2">Uncharacterized protein</fullName>
    </submittedName>
</protein>